<dbReference type="InterPro" id="IPR035965">
    <property type="entry name" value="PAS-like_dom_sf"/>
</dbReference>
<evidence type="ECO:0000256" key="1">
    <source>
        <dbReference type="ARBA" id="ARBA00022741"/>
    </source>
</evidence>
<dbReference type="PROSITE" id="PS00688">
    <property type="entry name" value="SIGMA54_INTERACT_3"/>
    <property type="match status" value="1"/>
</dbReference>
<dbReference type="Proteomes" id="UP000052946">
    <property type="component" value="Unassembled WGS sequence"/>
</dbReference>
<dbReference type="InterPro" id="IPR025662">
    <property type="entry name" value="Sigma_54_int_dom_ATP-bd_1"/>
</dbReference>
<dbReference type="Pfam" id="PF02954">
    <property type="entry name" value="HTH_8"/>
    <property type="match status" value="1"/>
</dbReference>
<dbReference type="InterPro" id="IPR058031">
    <property type="entry name" value="AAA_lid_NorR"/>
</dbReference>
<dbReference type="Gene3D" id="3.30.450.20">
    <property type="entry name" value="PAS domain"/>
    <property type="match status" value="1"/>
</dbReference>
<dbReference type="FunFam" id="3.40.50.300:FF:000006">
    <property type="entry name" value="DNA-binding transcriptional regulator NtrC"/>
    <property type="match status" value="1"/>
</dbReference>
<dbReference type="NCBIfam" id="TIGR00229">
    <property type="entry name" value="sensory_box"/>
    <property type="match status" value="1"/>
</dbReference>
<dbReference type="Pfam" id="PF00158">
    <property type="entry name" value="Sigma54_activat"/>
    <property type="match status" value="1"/>
</dbReference>
<accession>A0A0U9H8Q5</accession>
<evidence type="ECO:0000313" key="8">
    <source>
        <dbReference type="EMBL" id="GAQ18879.1"/>
    </source>
</evidence>
<dbReference type="InterPro" id="IPR000014">
    <property type="entry name" value="PAS"/>
</dbReference>
<feature type="domain" description="Sigma-54 factor interaction" evidence="6">
    <location>
        <begin position="149"/>
        <end position="379"/>
    </location>
</feature>
<name>A0A0U9H8Q5_9BACI</name>
<dbReference type="Gene3D" id="3.40.50.300">
    <property type="entry name" value="P-loop containing nucleotide triphosphate hydrolases"/>
    <property type="match status" value="1"/>
</dbReference>
<evidence type="ECO:0000256" key="4">
    <source>
        <dbReference type="ARBA" id="ARBA00023125"/>
    </source>
</evidence>
<reference evidence="9" key="1">
    <citation type="submission" date="2015-07" db="EMBL/GenBank/DDBJ databases">
        <title>Draft Genome Sequence of Oceanobacillus picturae Heshi-B3 that Was Isolated from Fermented Rice Bran with Aging Salted Mackerel, Which Was Named Heshiko as Traditional Fermented Seafood in Japan.</title>
        <authorList>
            <person name="Akuzawa S."/>
            <person name="Nakagawa J."/>
            <person name="Kanekatsu T."/>
            <person name="Kanesaki Y."/>
            <person name="Suzuki T."/>
        </authorList>
    </citation>
    <scope>NUCLEOTIDE SEQUENCE [LARGE SCALE GENOMIC DNA]</scope>
    <source>
        <strain evidence="9">Heshi-B3</strain>
    </source>
</reference>
<keyword evidence="3" id="KW-0805">Transcription regulation</keyword>
<dbReference type="Pfam" id="PF25601">
    <property type="entry name" value="AAA_lid_14"/>
    <property type="match status" value="1"/>
</dbReference>
<dbReference type="AlphaFoldDB" id="A0A0U9H8Q5"/>
<dbReference type="InterPro" id="IPR009057">
    <property type="entry name" value="Homeodomain-like_sf"/>
</dbReference>
<dbReference type="InterPro" id="IPR025944">
    <property type="entry name" value="Sigma_54_int_dom_CS"/>
</dbReference>
<dbReference type="PROSITE" id="PS00676">
    <property type="entry name" value="SIGMA54_INTERACT_2"/>
    <property type="match status" value="1"/>
</dbReference>
<dbReference type="PROSITE" id="PS50045">
    <property type="entry name" value="SIGMA54_INTERACT_4"/>
    <property type="match status" value="1"/>
</dbReference>
<dbReference type="GO" id="GO:0043565">
    <property type="term" value="F:sequence-specific DNA binding"/>
    <property type="evidence" value="ECO:0007669"/>
    <property type="project" value="InterPro"/>
</dbReference>
<dbReference type="RefSeq" id="WP_058950707.1">
    <property type="nucleotide sequence ID" value="NZ_BBXV01000033.1"/>
</dbReference>
<dbReference type="SMART" id="SM00091">
    <property type="entry name" value="PAS"/>
    <property type="match status" value="1"/>
</dbReference>
<dbReference type="EMBL" id="BBXV01000033">
    <property type="protein sequence ID" value="GAQ18879.1"/>
    <property type="molecule type" value="Genomic_DNA"/>
</dbReference>
<dbReference type="InterPro" id="IPR003593">
    <property type="entry name" value="AAA+_ATPase"/>
</dbReference>
<evidence type="ECO:0000259" key="6">
    <source>
        <dbReference type="PROSITE" id="PS50045"/>
    </source>
</evidence>
<dbReference type="SUPFAM" id="SSF46689">
    <property type="entry name" value="Homeodomain-like"/>
    <property type="match status" value="1"/>
</dbReference>
<proteinExistence type="predicted"/>
<keyword evidence="4" id="KW-0238">DNA-binding</keyword>
<dbReference type="PROSITE" id="PS00675">
    <property type="entry name" value="SIGMA54_INTERACT_1"/>
    <property type="match status" value="1"/>
</dbReference>
<dbReference type="Gene3D" id="1.10.10.60">
    <property type="entry name" value="Homeodomain-like"/>
    <property type="match status" value="1"/>
</dbReference>
<organism evidence="8 9">
    <name type="scientific">Oceanobacillus picturae</name>
    <dbReference type="NCBI Taxonomy" id="171693"/>
    <lineage>
        <taxon>Bacteria</taxon>
        <taxon>Bacillati</taxon>
        <taxon>Bacillota</taxon>
        <taxon>Bacilli</taxon>
        <taxon>Bacillales</taxon>
        <taxon>Bacillaceae</taxon>
        <taxon>Oceanobacillus</taxon>
    </lineage>
</organism>
<dbReference type="Gene3D" id="1.10.8.60">
    <property type="match status" value="1"/>
</dbReference>
<evidence type="ECO:0000259" key="7">
    <source>
        <dbReference type="PROSITE" id="PS50112"/>
    </source>
</evidence>
<dbReference type="CDD" id="cd00130">
    <property type="entry name" value="PAS"/>
    <property type="match status" value="1"/>
</dbReference>
<reference evidence="8 9" key="2">
    <citation type="journal article" date="2016" name="Genome Announc.">
        <title>Draft Genome Sequence of Oceanobacillus picturae Heshi-B3, Isolated from Fermented Rice Bran in a Traditional Japanese Seafood Dish.</title>
        <authorList>
            <person name="Akuzawa S."/>
            <person name="Nagaoka J."/>
            <person name="Kanekatsu M."/>
            <person name="Kanesaki Y."/>
            <person name="Suzuki T."/>
        </authorList>
    </citation>
    <scope>NUCLEOTIDE SEQUENCE [LARGE SCALE GENOMIC DNA]</scope>
    <source>
        <strain evidence="8 9">Heshi-B3</strain>
    </source>
</reference>
<keyword evidence="2" id="KW-0067">ATP-binding</keyword>
<evidence type="ECO:0000256" key="3">
    <source>
        <dbReference type="ARBA" id="ARBA00023015"/>
    </source>
</evidence>
<dbReference type="PANTHER" id="PTHR32071">
    <property type="entry name" value="TRANSCRIPTIONAL REGULATORY PROTEIN"/>
    <property type="match status" value="1"/>
</dbReference>
<keyword evidence="1" id="KW-0547">Nucleotide-binding</keyword>
<dbReference type="InterPro" id="IPR002197">
    <property type="entry name" value="HTH_Fis"/>
</dbReference>
<dbReference type="OrthoDB" id="9771372at2"/>
<protein>
    <submittedName>
        <fullName evidence="8">Transcriptional regulator</fullName>
    </submittedName>
</protein>
<evidence type="ECO:0000256" key="5">
    <source>
        <dbReference type="ARBA" id="ARBA00023163"/>
    </source>
</evidence>
<evidence type="ECO:0000256" key="2">
    <source>
        <dbReference type="ARBA" id="ARBA00022840"/>
    </source>
</evidence>
<dbReference type="InterPro" id="IPR025943">
    <property type="entry name" value="Sigma_54_int_dom_ATP-bd_2"/>
</dbReference>
<dbReference type="GO" id="GO:0005524">
    <property type="term" value="F:ATP binding"/>
    <property type="evidence" value="ECO:0007669"/>
    <property type="project" value="UniProtKB-KW"/>
</dbReference>
<keyword evidence="5" id="KW-0804">Transcription</keyword>
<dbReference type="InterPro" id="IPR002078">
    <property type="entry name" value="Sigma_54_int"/>
</dbReference>
<dbReference type="InterPro" id="IPR027417">
    <property type="entry name" value="P-loop_NTPase"/>
</dbReference>
<dbReference type="PROSITE" id="PS50112">
    <property type="entry name" value="PAS"/>
    <property type="match status" value="1"/>
</dbReference>
<comment type="caution">
    <text evidence="8">The sequence shown here is derived from an EMBL/GenBank/DDBJ whole genome shotgun (WGS) entry which is preliminary data.</text>
</comment>
<feature type="domain" description="PAS" evidence="7">
    <location>
        <begin position="9"/>
        <end position="60"/>
    </location>
</feature>
<dbReference type="GO" id="GO:0006355">
    <property type="term" value="P:regulation of DNA-templated transcription"/>
    <property type="evidence" value="ECO:0007669"/>
    <property type="project" value="InterPro"/>
</dbReference>
<dbReference type="CDD" id="cd00009">
    <property type="entry name" value="AAA"/>
    <property type="match status" value="1"/>
</dbReference>
<dbReference type="SUPFAM" id="SSF55785">
    <property type="entry name" value="PYP-like sensor domain (PAS domain)"/>
    <property type="match status" value="1"/>
</dbReference>
<dbReference type="PRINTS" id="PR01590">
    <property type="entry name" value="HTHFIS"/>
</dbReference>
<dbReference type="SMART" id="SM00382">
    <property type="entry name" value="AAA"/>
    <property type="match status" value="1"/>
</dbReference>
<dbReference type="SUPFAM" id="SSF52540">
    <property type="entry name" value="P-loop containing nucleoside triphosphate hydrolases"/>
    <property type="match status" value="1"/>
</dbReference>
<evidence type="ECO:0000313" key="9">
    <source>
        <dbReference type="Proteomes" id="UP000052946"/>
    </source>
</evidence>
<sequence length="455" mass="51582">MLPFKEEYKDEIFETVFENAYHCLVVVNSEGLITYLNNSYCHFLDVTKEEAIGAHVTEIIENTRMHIVARSGEEEIADLQYIRGNHMIANRIPVRSEGKVVGAVGTVLYRDTEEWLNMNSHIKDLLLELEHYRKQVRDQYGNTYSLHDIVGSSPKLNTIKTKIKKVAPGDVSILLTGESGTGKELFAHSIHHLSERNKKAFIKVNCAAIPENLLESELFGYEEGAFTDARKGGKLGKFQLADGGTLFLDEIGDMPLGAQVKILRALQEGEVEAIGATKPKKVDVRIIAATNQSLEKMIEENRFREDLFYRLNVIQLQIPSLRERKEDIRILSKFILDKVTKRSGKRVMDFSFEVLECFMHYQWPGNIRELENVIESAVHLTSKETIGTDDLPAHLLSEAPHNHPTDDLKVILEKTEKQAIQNALKKCNGDKIQAAKMLNVGKSSFYEKIKKFGLN</sequence>
<dbReference type="PANTHER" id="PTHR32071:SF57">
    <property type="entry name" value="C4-DICARBOXYLATE TRANSPORT TRANSCRIPTIONAL REGULATORY PROTEIN DCTD"/>
    <property type="match status" value="1"/>
</dbReference>
<gene>
    <name evidence="8" type="ORF">OPHB3_2835</name>
</gene>